<dbReference type="SUPFAM" id="SSF109998">
    <property type="entry name" value="Triger factor/SurA peptide-binding domain-like"/>
    <property type="match status" value="1"/>
</dbReference>
<organism evidence="2 3">
    <name type="scientific">Actinocorallia longicatena</name>
    <dbReference type="NCBI Taxonomy" id="111803"/>
    <lineage>
        <taxon>Bacteria</taxon>
        <taxon>Bacillati</taxon>
        <taxon>Actinomycetota</taxon>
        <taxon>Actinomycetes</taxon>
        <taxon>Streptosporangiales</taxon>
        <taxon>Thermomonosporaceae</taxon>
        <taxon>Actinocorallia</taxon>
    </lineage>
</organism>
<proteinExistence type="predicted"/>
<evidence type="ECO:0000313" key="3">
    <source>
        <dbReference type="Proteomes" id="UP001501237"/>
    </source>
</evidence>
<protein>
    <recommendedName>
        <fullName evidence="4">Peptidyl-prolyl cis-trans isomerase SurA</fullName>
    </recommendedName>
</protein>
<dbReference type="PROSITE" id="PS51257">
    <property type="entry name" value="PROKAR_LIPOPROTEIN"/>
    <property type="match status" value="1"/>
</dbReference>
<reference evidence="3" key="1">
    <citation type="journal article" date="2019" name="Int. J. Syst. Evol. Microbiol.">
        <title>The Global Catalogue of Microorganisms (GCM) 10K type strain sequencing project: providing services to taxonomists for standard genome sequencing and annotation.</title>
        <authorList>
            <consortium name="The Broad Institute Genomics Platform"/>
            <consortium name="The Broad Institute Genome Sequencing Center for Infectious Disease"/>
            <person name="Wu L."/>
            <person name="Ma J."/>
        </authorList>
    </citation>
    <scope>NUCLEOTIDE SEQUENCE [LARGE SCALE GENOMIC DNA]</scope>
    <source>
        <strain evidence="3">JCM 9377</strain>
    </source>
</reference>
<name>A0ABP6Q1P0_9ACTN</name>
<keyword evidence="3" id="KW-1185">Reference proteome</keyword>
<evidence type="ECO:0008006" key="4">
    <source>
        <dbReference type="Google" id="ProtNLM"/>
    </source>
</evidence>
<keyword evidence="1" id="KW-0732">Signal</keyword>
<gene>
    <name evidence="2" type="ORF">GCM10010468_13210</name>
</gene>
<dbReference type="EMBL" id="BAAAUV010000003">
    <property type="protein sequence ID" value="GAA3200499.1"/>
    <property type="molecule type" value="Genomic_DNA"/>
</dbReference>
<dbReference type="InterPro" id="IPR027304">
    <property type="entry name" value="Trigger_fact/SurA_dom_sf"/>
</dbReference>
<dbReference type="Proteomes" id="UP001501237">
    <property type="component" value="Unassembled WGS sequence"/>
</dbReference>
<dbReference type="Gene3D" id="1.10.4030.10">
    <property type="entry name" value="Porin chaperone SurA, peptide-binding domain"/>
    <property type="match status" value="1"/>
</dbReference>
<feature type="chain" id="PRO_5047279824" description="Peptidyl-prolyl cis-trans isomerase SurA" evidence="1">
    <location>
        <begin position="20"/>
        <end position="195"/>
    </location>
</feature>
<dbReference type="Pfam" id="PF13624">
    <property type="entry name" value="SurA_N_3"/>
    <property type="match status" value="1"/>
</dbReference>
<accession>A0ABP6Q1P0</accession>
<dbReference type="RefSeq" id="WP_344823300.1">
    <property type="nucleotide sequence ID" value="NZ_BAAAUV010000003.1"/>
</dbReference>
<sequence>MIKITVAVAAVALALTACGGPVQMGSAATLGDDRISDSTLNEAVSDWQDAYKANPLPAQDVHLADPASIRRSVLVGLVLFRVADQMADDNGITVTDAEIDQAIKANGGEAEVTRAALGQGVSPEHTRDFLKYVLVNQKIAAGSTSQEEADQKTAAARKKALGELDIKLNPRFGEMSDAGFGDVVTRLSRPETGTA</sequence>
<feature type="signal peptide" evidence="1">
    <location>
        <begin position="1"/>
        <end position="19"/>
    </location>
</feature>
<evidence type="ECO:0000313" key="2">
    <source>
        <dbReference type="EMBL" id="GAA3200499.1"/>
    </source>
</evidence>
<evidence type="ECO:0000256" key="1">
    <source>
        <dbReference type="SAM" id="SignalP"/>
    </source>
</evidence>
<comment type="caution">
    <text evidence="2">The sequence shown here is derived from an EMBL/GenBank/DDBJ whole genome shotgun (WGS) entry which is preliminary data.</text>
</comment>